<feature type="domain" description="Fe-S hydro-lyase tartrate dehydratase beta-type catalytic" evidence="3">
    <location>
        <begin position="6"/>
        <end position="170"/>
    </location>
</feature>
<comment type="similarity">
    <text evidence="1">Belongs to the class-I fumarase family.</text>
</comment>
<reference evidence="5 7" key="2">
    <citation type="submission" date="2017-03" db="EMBL/GenBank/DDBJ databases">
        <title>Complete sequence of Clostridium formicaceticum DSM 92.</title>
        <authorList>
            <person name="Poehlein A."/>
            <person name="Karl M."/>
            <person name="Bengelsdorf F.R."/>
            <person name="Duerre P."/>
            <person name="Daniel R."/>
        </authorList>
    </citation>
    <scope>NUCLEOTIDE SEQUENCE [LARGE SCALE GENOMIC DNA]</scope>
    <source>
        <strain evidence="5 7">DSM 92</strain>
    </source>
</reference>
<dbReference type="EMBL" id="CP017603">
    <property type="protein sequence ID" value="AOY75425.1"/>
    <property type="molecule type" value="Genomic_DNA"/>
</dbReference>
<dbReference type="EC" id="4.2.1.2" evidence="5"/>
<dbReference type="Gene3D" id="3.20.130.10">
    <property type="entry name" value="Fe-S hydro-lyase, tartrate dehydratase beta-type, catalytic domain"/>
    <property type="match status" value="1"/>
</dbReference>
<dbReference type="SUPFAM" id="SSF117457">
    <property type="entry name" value="FumA C-terminal domain-like"/>
    <property type="match status" value="1"/>
</dbReference>
<organism evidence="5 7">
    <name type="scientific">Clostridium formicaceticum</name>
    <dbReference type="NCBI Taxonomy" id="1497"/>
    <lineage>
        <taxon>Bacteria</taxon>
        <taxon>Bacillati</taxon>
        <taxon>Bacillota</taxon>
        <taxon>Clostridia</taxon>
        <taxon>Eubacteriales</taxon>
        <taxon>Clostridiaceae</taxon>
        <taxon>Clostridium</taxon>
    </lineage>
</organism>
<dbReference type="RefSeq" id="WP_070965155.1">
    <property type="nucleotide sequence ID" value="NZ_CP017603.1"/>
</dbReference>
<dbReference type="AlphaFoldDB" id="A0AAC9RHQ2"/>
<keyword evidence="2 5" id="KW-0456">Lyase</keyword>
<protein>
    <submittedName>
        <fullName evidence="4 5">Fumarate hydratase</fullName>
        <ecNumber evidence="5">4.2.1.2</ecNumber>
    </submittedName>
</protein>
<evidence type="ECO:0000313" key="4">
    <source>
        <dbReference type="EMBL" id="AOY75425.1"/>
    </source>
</evidence>
<evidence type="ECO:0000313" key="7">
    <source>
        <dbReference type="Proteomes" id="UP000192478"/>
    </source>
</evidence>
<dbReference type="KEGG" id="cfm:BJL90_05635"/>
<dbReference type="Proteomes" id="UP000192478">
    <property type="component" value="Chromosome"/>
</dbReference>
<dbReference type="PANTHER" id="PTHR43351">
    <property type="entry name" value="L(+)-TARTRATE DEHYDRATASE SUBUNIT BETA"/>
    <property type="match status" value="1"/>
</dbReference>
<dbReference type="GO" id="GO:0004333">
    <property type="term" value="F:fumarate hydratase activity"/>
    <property type="evidence" value="ECO:0007669"/>
    <property type="project" value="UniProtKB-EC"/>
</dbReference>
<evidence type="ECO:0000256" key="1">
    <source>
        <dbReference type="ARBA" id="ARBA00008876"/>
    </source>
</evidence>
<name>A0AAC9RHQ2_9CLOT</name>
<sequence>MKVQLPFTKDLIEKLNIGEVLELTGYIYTARDAAHQRMVETLKKGEKLPINLQEETIFYAGPCPAPPKHAIGAVGPTTSARMDPYVEDLLKEGLIAMIGKGDRSSYIPPLMKKYKVIYLLGIGGAAAITARQVKSVEEIAYQDLGPESIKKLYVEDLKVIVGIDTKGKVLSEENIRKYKK</sequence>
<reference evidence="4 6" key="1">
    <citation type="submission" date="2016-10" db="EMBL/GenBank/DDBJ databases">
        <title>Complete Genome Sequence of Acetogen Clostridium formicoaceticum ATCC 27076.</title>
        <authorList>
            <person name="Bao T."/>
            <person name="Cheng C."/>
            <person name="Zhao J."/>
            <person name="Yang S.-T."/>
            <person name="Wang J."/>
            <person name="Wang M."/>
        </authorList>
    </citation>
    <scope>NUCLEOTIDE SEQUENCE [LARGE SCALE GENOMIC DNA]</scope>
    <source>
        <strain evidence="4 6">ATCC 27076</strain>
    </source>
</reference>
<dbReference type="NCBIfam" id="TIGR00723">
    <property type="entry name" value="ttdB_fumA_fumB"/>
    <property type="match status" value="1"/>
</dbReference>
<proteinExistence type="inferred from homology"/>
<dbReference type="PANTHER" id="PTHR43351:SF2">
    <property type="entry name" value="L(+)-TARTRATE DEHYDRATASE SUBUNIT BETA-RELATED"/>
    <property type="match status" value="1"/>
</dbReference>
<evidence type="ECO:0000256" key="2">
    <source>
        <dbReference type="ARBA" id="ARBA00023239"/>
    </source>
</evidence>
<evidence type="ECO:0000313" key="5">
    <source>
        <dbReference type="EMBL" id="ARE85705.1"/>
    </source>
</evidence>
<dbReference type="InterPro" id="IPR004647">
    <property type="entry name" value="Fe-S_hydro-lyase_TtdB-typ_cat"/>
</dbReference>
<gene>
    <name evidence="5" type="primary">fumA</name>
    <name evidence="4" type="ORF">BJL90_05635</name>
    <name evidence="5" type="ORF">CLFO_00160</name>
</gene>
<accession>A0AAC9RHQ2</accession>
<dbReference type="Pfam" id="PF05683">
    <property type="entry name" value="Fumerase_C"/>
    <property type="match status" value="1"/>
</dbReference>
<keyword evidence="6" id="KW-1185">Reference proteome</keyword>
<evidence type="ECO:0000313" key="6">
    <source>
        <dbReference type="Proteomes" id="UP000177894"/>
    </source>
</evidence>
<dbReference type="InterPro" id="IPR036660">
    <property type="entry name" value="Fe-S_hydroAse_TtdB_cat_sf"/>
</dbReference>
<dbReference type="Proteomes" id="UP000177894">
    <property type="component" value="Chromosome"/>
</dbReference>
<dbReference type="EMBL" id="CP020559">
    <property type="protein sequence ID" value="ARE85705.1"/>
    <property type="molecule type" value="Genomic_DNA"/>
</dbReference>
<evidence type="ECO:0000259" key="3">
    <source>
        <dbReference type="Pfam" id="PF05683"/>
    </source>
</evidence>